<dbReference type="RefSeq" id="WP_020333199.1">
    <property type="nucleotide sequence ID" value="NZ_ATFJ01000003.1"/>
</dbReference>
<reference evidence="1 2" key="1">
    <citation type="submission" date="2016-07" db="EMBL/GenBank/DDBJ databases">
        <title>Developing Vibrio natriegens as a novel, fast-growing host for biotechnology.</title>
        <authorList>
            <person name="Weinstock M.T."/>
            <person name="Hesek E.D."/>
            <person name="Wilson C.M."/>
            <person name="Gibson D.G."/>
        </authorList>
    </citation>
    <scope>NUCLEOTIDE SEQUENCE [LARGE SCALE GENOMIC DNA]</scope>
    <source>
        <strain evidence="1 2">ATCC 14048</strain>
    </source>
</reference>
<dbReference type="Proteomes" id="UP000092741">
    <property type="component" value="Chromosome 1"/>
</dbReference>
<dbReference type="KEGG" id="vna:PN96_06350"/>
<dbReference type="GeneID" id="70912405"/>
<protein>
    <submittedName>
        <fullName evidence="1">Uncharacterized protein</fullName>
    </submittedName>
</protein>
<gene>
    <name evidence="1" type="ORF">BA890_07000</name>
</gene>
<evidence type="ECO:0000313" key="2">
    <source>
        <dbReference type="Proteomes" id="UP000092741"/>
    </source>
</evidence>
<accession>A0AAN0Y299</accession>
<sequence length="268" mass="30816">MSNYVPYIALSVNHEYFSNSRMSVPVDVAPTNDTIQWLKHHYMFLKPTLGGLYVVADIDMLKEISPPDSPALLQFKVFSKDPLFRNYTDIPLSTPMSVALFEMHLGSESPLSVSPKQWLTAEDIISGDQYAAISEFELSQNLVGIINLTINDDFFYNENRQVILNYSHTYAYWQYYFFTDNESKEYQIIDSNGELTFKSIGIQHLNHKPCLVFRSNTSLPVLHRSDLTLQLKANHKIIYRRLASASPAHIEIETVDNQLQRLCHIFLA</sequence>
<organism evidence="1 2">
    <name type="scientific">Vibrio natriegens NBRC 15636 = ATCC 14048 = DSM 759</name>
    <dbReference type="NCBI Taxonomy" id="1219067"/>
    <lineage>
        <taxon>Bacteria</taxon>
        <taxon>Pseudomonadati</taxon>
        <taxon>Pseudomonadota</taxon>
        <taxon>Gammaproteobacteria</taxon>
        <taxon>Vibrionales</taxon>
        <taxon>Vibrionaceae</taxon>
        <taxon>Vibrio</taxon>
    </lineage>
</organism>
<dbReference type="EMBL" id="CP016345">
    <property type="protein sequence ID" value="ANQ12521.1"/>
    <property type="molecule type" value="Genomic_DNA"/>
</dbReference>
<keyword evidence="2" id="KW-1185">Reference proteome</keyword>
<dbReference type="AlphaFoldDB" id="A0AAN0Y299"/>
<name>A0AAN0Y299_VIBNA</name>
<proteinExistence type="predicted"/>
<evidence type="ECO:0000313" key="1">
    <source>
        <dbReference type="EMBL" id="ANQ12521.1"/>
    </source>
</evidence>